<keyword evidence="6" id="KW-0862">Zinc</keyword>
<dbReference type="Gene3D" id="3.40.390.10">
    <property type="entry name" value="Collagenase (Catalytic Domain)"/>
    <property type="match status" value="1"/>
</dbReference>
<dbReference type="Pfam" id="PF01431">
    <property type="entry name" value="Peptidase_M13"/>
    <property type="match status" value="1"/>
</dbReference>
<comment type="cofactor">
    <cofactor evidence="1">
        <name>Zn(2+)</name>
        <dbReference type="ChEBI" id="CHEBI:29105"/>
    </cofactor>
</comment>
<dbReference type="EMBL" id="LEKT01000020">
    <property type="protein sequence ID" value="KMO86535.1"/>
    <property type="molecule type" value="Genomic_DNA"/>
</dbReference>
<gene>
    <name evidence="10" type="ORF">AB840_07400</name>
</gene>
<keyword evidence="5" id="KW-0378">Hydrolase</keyword>
<dbReference type="GO" id="GO:0046872">
    <property type="term" value="F:metal ion binding"/>
    <property type="evidence" value="ECO:0007669"/>
    <property type="project" value="UniProtKB-KW"/>
</dbReference>
<dbReference type="PANTHER" id="PTHR11733:SF167">
    <property type="entry name" value="FI17812P1-RELATED"/>
    <property type="match status" value="1"/>
</dbReference>
<evidence type="ECO:0000256" key="2">
    <source>
        <dbReference type="ARBA" id="ARBA00007357"/>
    </source>
</evidence>
<dbReference type="PROSITE" id="PS51885">
    <property type="entry name" value="NEPRILYSIN"/>
    <property type="match status" value="1"/>
</dbReference>
<dbReference type="InterPro" id="IPR000718">
    <property type="entry name" value="Peptidase_M13"/>
</dbReference>
<proteinExistence type="inferred from homology"/>
<dbReference type="PRINTS" id="PR00786">
    <property type="entry name" value="NEPRILYSIN"/>
</dbReference>
<dbReference type="GO" id="GO:0005886">
    <property type="term" value="C:plasma membrane"/>
    <property type="evidence" value="ECO:0007669"/>
    <property type="project" value="TreeGrafter"/>
</dbReference>
<dbReference type="InterPro" id="IPR024079">
    <property type="entry name" value="MetalloPept_cat_dom_sf"/>
</dbReference>
<keyword evidence="4" id="KW-0479">Metal-binding</keyword>
<accession>A0A0J6WSQ9</accession>
<evidence type="ECO:0000313" key="11">
    <source>
        <dbReference type="Proteomes" id="UP000036503"/>
    </source>
</evidence>
<evidence type="ECO:0000256" key="1">
    <source>
        <dbReference type="ARBA" id="ARBA00001947"/>
    </source>
</evidence>
<dbReference type="GO" id="GO:0004222">
    <property type="term" value="F:metalloendopeptidase activity"/>
    <property type="evidence" value="ECO:0007669"/>
    <property type="project" value="InterPro"/>
</dbReference>
<evidence type="ECO:0000313" key="10">
    <source>
        <dbReference type="EMBL" id="KMO86535.1"/>
    </source>
</evidence>
<dbReference type="PATRIC" id="fig|1122219.3.peg.1016"/>
<evidence type="ECO:0000256" key="6">
    <source>
        <dbReference type="ARBA" id="ARBA00022833"/>
    </source>
</evidence>
<reference evidence="10 11" key="1">
    <citation type="submission" date="2015-06" db="EMBL/GenBank/DDBJ databases">
        <title>Draft genome sequence of beer spoilage bacterium Megasphaera cerevisiae type strain 20462.</title>
        <authorList>
            <person name="Kutumbaka K."/>
            <person name="Pasmowitz J."/>
            <person name="Mategko J."/>
            <person name="Reyes D."/>
            <person name="Friedrich A."/>
            <person name="Han S."/>
            <person name="Martens-Habbena W."/>
            <person name="Neal-McKinney J."/>
            <person name="Janagama H.K."/>
            <person name="Nadala C."/>
            <person name="Samadpour M."/>
        </authorList>
    </citation>
    <scope>NUCLEOTIDE SEQUENCE [LARGE SCALE GENOMIC DNA]</scope>
    <source>
        <strain evidence="10 11">DSM 20462</strain>
    </source>
</reference>
<comment type="caution">
    <text evidence="10">The sequence shown here is derived from an EMBL/GenBank/DDBJ whole genome shotgun (WGS) entry which is preliminary data.</text>
</comment>
<organism evidence="10 11">
    <name type="scientific">Megasphaera cerevisiae DSM 20462</name>
    <dbReference type="NCBI Taxonomy" id="1122219"/>
    <lineage>
        <taxon>Bacteria</taxon>
        <taxon>Bacillati</taxon>
        <taxon>Bacillota</taxon>
        <taxon>Negativicutes</taxon>
        <taxon>Veillonellales</taxon>
        <taxon>Veillonellaceae</taxon>
        <taxon>Megasphaera</taxon>
    </lineage>
</organism>
<dbReference type="GO" id="GO:0016485">
    <property type="term" value="P:protein processing"/>
    <property type="evidence" value="ECO:0007669"/>
    <property type="project" value="TreeGrafter"/>
</dbReference>
<dbReference type="STRING" id="39029.BSR42_05925"/>
<evidence type="ECO:0000256" key="3">
    <source>
        <dbReference type="ARBA" id="ARBA00022670"/>
    </source>
</evidence>
<dbReference type="InterPro" id="IPR042089">
    <property type="entry name" value="Peptidase_M13_dom_2"/>
</dbReference>
<dbReference type="InParanoid" id="A0A0J6WSQ9"/>
<feature type="domain" description="Peptidase M13 C-terminal" evidence="8">
    <location>
        <begin position="472"/>
        <end position="661"/>
    </location>
</feature>
<evidence type="ECO:0000256" key="4">
    <source>
        <dbReference type="ARBA" id="ARBA00022723"/>
    </source>
</evidence>
<dbReference type="Proteomes" id="UP000036503">
    <property type="component" value="Unassembled WGS sequence"/>
</dbReference>
<dbReference type="SUPFAM" id="SSF55486">
    <property type="entry name" value="Metalloproteases ('zincins'), catalytic domain"/>
    <property type="match status" value="1"/>
</dbReference>
<dbReference type="Pfam" id="PF05649">
    <property type="entry name" value="Peptidase_M13_N"/>
    <property type="match status" value="1"/>
</dbReference>
<comment type="similarity">
    <text evidence="2">Belongs to the peptidase M13 family.</text>
</comment>
<dbReference type="Gene3D" id="1.10.1380.10">
    <property type="entry name" value="Neutral endopeptidase , domain2"/>
    <property type="match status" value="1"/>
</dbReference>
<evidence type="ECO:0000259" key="8">
    <source>
        <dbReference type="Pfam" id="PF01431"/>
    </source>
</evidence>
<sequence length="665" mass="74084">MKREVKIWVTAMVATVVFFAGSTLPVVQAAGSVSEKDNFYRSVNEKTLETKQIQPTEPAWSWFTEQSLNNTKMLKKELKTIAAKQGTYAKGTPEQKIADLYQCALDTERRNAVAGEHIHQVLAPIQAAATIQELTQSLCDTKKNYGTGAFVDYTADRMPNSLRYAARIVPAGTLLSKYELEKEPSPGAWQDYKAYIAGVLMEAGQTKAEADTGAAAILAMEQRWAPYMLTSEEKNDVAVVNRLYSRKEIESMMPHMNGKKILNSWGIGGEKKVFLADADYLRHIDMEYTDANIKVLKNYAVFRIMNGYAPYAGIKLRDMQRQYIQKRFGIQKSRSDGETANRMVQGLLPYEFGQIYMKDNCTPAMVKDIQTMIGQIRAIYRSRLEKNDWLSPRTKAGAIDKLDSLRVFVGGPATGDKPVIESMPDVIPESAGGDLLGNIIHNAVLTQRQLHELLGTDFDLNKWYAFQPQDVNAAYIPENNSITIPAGILKPPFYSPDATLGMNLGGIGVIIGHEISHAFDPNGSRYDKEGNMKNWWTKKDYTAFQQKAAQFGPYYSKYAVGSGLYENGALVTNEAIADCGGLSVVTEIAAGRESVLRDMYRNFAAIFAEKMTDQLLLQLVQNDPHPIGEARVNGALSATDGFYSAYDIRQGDGMYILPKDRVKLW</sequence>
<dbReference type="PANTHER" id="PTHR11733">
    <property type="entry name" value="ZINC METALLOPROTEASE FAMILY M13 NEPRILYSIN-RELATED"/>
    <property type="match status" value="1"/>
</dbReference>
<name>A0A0J6WSQ9_9FIRM</name>
<evidence type="ECO:0000256" key="5">
    <source>
        <dbReference type="ARBA" id="ARBA00022801"/>
    </source>
</evidence>
<evidence type="ECO:0000256" key="7">
    <source>
        <dbReference type="ARBA" id="ARBA00023049"/>
    </source>
</evidence>
<dbReference type="InterPro" id="IPR008753">
    <property type="entry name" value="Peptidase_M13_N"/>
</dbReference>
<keyword evidence="3" id="KW-0645">Protease</keyword>
<dbReference type="CDD" id="cd08662">
    <property type="entry name" value="M13"/>
    <property type="match status" value="1"/>
</dbReference>
<protein>
    <submittedName>
        <fullName evidence="10">Endothelin-converting enzyme 1</fullName>
    </submittedName>
</protein>
<dbReference type="RefSeq" id="WP_048514198.1">
    <property type="nucleotide sequence ID" value="NZ_FUXD01000020.1"/>
</dbReference>
<dbReference type="InterPro" id="IPR018497">
    <property type="entry name" value="Peptidase_M13_C"/>
</dbReference>
<dbReference type="AlphaFoldDB" id="A0A0J6WSQ9"/>
<evidence type="ECO:0000259" key="9">
    <source>
        <dbReference type="Pfam" id="PF05649"/>
    </source>
</evidence>
<keyword evidence="11" id="KW-1185">Reference proteome</keyword>
<keyword evidence="7" id="KW-0482">Metalloprotease</keyword>
<feature type="domain" description="Peptidase M13 N-terminal" evidence="9">
    <location>
        <begin position="36"/>
        <end position="412"/>
    </location>
</feature>